<dbReference type="Gene3D" id="2.40.160.20">
    <property type="match status" value="1"/>
</dbReference>
<keyword evidence="1" id="KW-0732">Signal</keyword>
<feature type="chain" id="PRO_5032712074" evidence="1">
    <location>
        <begin position="23"/>
        <end position="281"/>
    </location>
</feature>
<dbReference type="InterPro" id="IPR011250">
    <property type="entry name" value="OMP/PagP_B-barrel"/>
</dbReference>
<reference evidence="2 3" key="1">
    <citation type="submission" date="2020-08" db="EMBL/GenBank/DDBJ databases">
        <title>Genomic Encyclopedia of Type Strains, Phase IV (KMG-IV): sequencing the most valuable type-strain genomes for metagenomic binning, comparative biology and taxonomic classification.</title>
        <authorList>
            <person name="Goeker M."/>
        </authorList>
    </citation>
    <scope>NUCLEOTIDE SEQUENCE [LARGE SCALE GENOMIC DNA]</scope>
    <source>
        <strain evidence="2 3">DSM 105074</strain>
    </source>
</reference>
<dbReference type="RefSeq" id="WP_184176057.1">
    <property type="nucleotide sequence ID" value="NZ_JACHGF010000006.1"/>
</dbReference>
<dbReference type="Proteomes" id="UP000557307">
    <property type="component" value="Unassembled WGS sequence"/>
</dbReference>
<accession>A0A840TZS2</accession>
<sequence>MNHFLRSIFQVLVCFCSFQVGAQSVDPFTNHKVPARGVISLVGGVGVAYYMGDLRDDLDFAHLGLGPTLALGASYRLTEHFSARGELRLYSVSADQRYSRNFQNNLSFRTTNPDLQLGLQADLFSFSRQARFNPYLVLGVGVTYLTPKARLDNKWYSLAPLTTENVRYNRLPFFFSGGIGLMYRTSTRWRLGLELSNNYLQSDYLDDASTVFPNPDDLPSDLARRLSNRSEEIGQPAPQPGWIRGNPGLNDTYLFFSLRAQYLLTTRHQMAERRKVRCPRF</sequence>
<protein>
    <submittedName>
        <fullName evidence="2">Uncharacterized protein</fullName>
    </submittedName>
</protein>
<dbReference type="EMBL" id="JACHGF010000006">
    <property type="protein sequence ID" value="MBB5285668.1"/>
    <property type="molecule type" value="Genomic_DNA"/>
</dbReference>
<organism evidence="2 3">
    <name type="scientific">Rhabdobacter roseus</name>
    <dbReference type="NCBI Taxonomy" id="1655419"/>
    <lineage>
        <taxon>Bacteria</taxon>
        <taxon>Pseudomonadati</taxon>
        <taxon>Bacteroidota</taxon>
        <taxon>Cytophagia</taxon>
        <taxon>Cytophagales</taxon>
        <taxon>Cytophagaceae</taxon>
        <taxon>Rhabdobacter</taxon>
    </lineage>
</organism>
<proteinExistence type="predicted"/>
<dbReference type="SUPFAM" id="SSF56925">
    <property type="entry name" value="OMPA-like"/>
    <property type="match status" value="1"/>
</dbReference>
<dbReference type="AlphaFoldDB" id="A0A840TZS2"/>
<evidence type="ECO:0000313" key="2">
    <source>
        <dbReference type="EMBL" id="MBB5285668.1"/>
    </source>
</evidence>
<evidence type="ECO:0000256" key="1">
    <source>
        <dbReference type="SAM" id="SignalP"/>
    </source>
</evidence>
<evidence type="ECO:0000313" key="3">
    <source>
        <dbReference type="Proteomes" id="UP000557307"/>
    </source>
</evidence>
<keyword evidence="3" id="KW-1185">Reference proteome</keyword>
<name>A0A840TZS2_9BACT</name>
<comment type="caution">
    <text evidence="2">The sequence shown here is derived from an EMBL/GenBank/DDBJ whole genome shotgun (WGS) entry which is preliminary data.</text>
</comment>
<feature type="signal peptide" evidence="1">
    <location>
        <begin position="1"/>
        <end position="22"/>
    </location>
</feature>
<gene>
    <name evidence="2" type="ORF">HNQ92_003828</name>
</gene>